<dbReference type="SUPFAM" id="SSF56317">
    <property type="entry name" value="Carbon-nitrogen hydrolase"/>
    <property type="match status" value="1"/>
</dbReference>
<dbReference type="InterPro" id="IPR036526">
    <property type="entry name" value="C-N_Hydrolase_sf"/>
</dbReference>
<dbReference type="Gene3D" id="3.60.110.10">
    <property type="entry name" value="Carbon-nitrogen hydrolase"/>
    <property type="match status" value="1"/>
</dbReference>
<dbReference type="PANTHER" id="PTHR23088:SF50">
    <property type="entry name" value="HYDROLASE YHCX"/>
    <property type="match status" value="1"/>
</dbReference>
<feature type="domain" description="CN hydrolase" evidence="1">
    <location>
        <begin position="9"/>
        <end position="272"/>
    </location>
</feature>
<dbReference type="PROSITE" id="PS50263">
    <property type="entry name" value="CN_HYDROLASE"/>
    <property type="match status" value="1"/>
</dbReference>
<sequence length="300" mass="32299">MPAPETVDLALWAVNLGRPLNGLDAWAARVDAKMAEAAAAGARLLVMPEYAAEQWLAFKPEGLTTDREIRWLADQAPEALERLKPLPAKHGIGLLAGTMPWTVDGRQRNRAWLLLPDGRAIHQDKLCLTPDEQDPNTWLLEPGDSVQIVEWDGLTVATLVCLDVEMPALSSLLAPHRPDLLLVPSMTLRRSGYARVFGCAKARAVELMCAVAVTGVVGATPGTTWNPTNVSGNAVYLPCEKSLGYTGVHSETPAVEEHWGDGPFLLARDIPVGAIRALRDSGSEVWPGAWSAANIAIRSA</sequence>
<proteinExistence type="predicted"/>
<dbReference type="InterPro" id="IPR003010">
    <property type="entry name" value="C-N_Hydrolase"/>
</dbReference>
<reference evidence="2" key="2">
    <citation type="submission" date="2020-09" db="EMBL/GenBank/DDBJ databases">
        <authorList>
            <person name="Sun Q."/>
            <person name="Kim S."/>
        </authorList>
    </citation>
    <scope>NUCLEOTIDE SEQUENCE</scope>
    <source>
        <strain evidence="2">KCTC 42651</strain>
    </source>
</reference>
<organism evidence="2 3">
    <name type="scientific">Thalassobaculum fulvum</name>
    <dbReference type="NCBI Taxonomy" id="1633335"/>
    <lineage>
        <taxon>Bacteria</taxon>
        <taxon>Pseudomonadati</taxon>
        <taxon>Pseudomonadota</taxon>
        <taxon>Alphaproteobacteria</taxon>
        <taxon>Rhodospirillales</taxon>
        <taxon>Thalassobaculaceae</taxon>
        <taxon>Thalassobaculum</taxon>
    </lineage>
</organism>
<name>A0A918XN78_9PROT</name>
<evidence type="ECO:0000313" key="2">
    <source>
        <dbReference type="EMBL" id="GHD41212.1"/>
    </source>
</evidence>
<evidence type="ECO:0000313" key="3">
    <source>
        <dbReference type="Proteomes" id="UP000630353"/>
    </source>
</evidence>
<dbReference type="Pfam" id="PF00795">
    <property type="entry name" value="CN_hydrolase"/>
    <property type="match status" value="1"/>
</dbReference>
<dbReference type="RefSeq" id="WP_189987351.1">
    <property type="nucleotide sequence ID" value="NZ_BMZS01000001.1"/>
</dbReference>
<accession>A0A918XN78</accession>
<gene>
    <name evidence="2" type="ORF">GCM10017083_05350</name>
</gene>
<dbReference type="PANTHER" id="PTHR23088">
    <property type="entry name" value="NITRILASE-RELATED"/>
    <property type="match status" value="1"/>
</dbReference>
<comment type="caution">
    <text evidence="2">The sequence shown here is derived from an EMBL/GenBank/DDBJ whole genome shotgun (WGS) entry which is preliminary data.</text>
</comment>
<dbReference type="Proteomes" id="UP000630353">
    <property type="component" value="Unassembled WGS sequence"/>
</dbReference>
<reference evidence="2" key="1">
    <citation type="journal article" date="2014" name="Int. J. Syst. Evol. Microbiol.">
        <title>Complete genome sequence of Corynebacterium casei LMG S-19264T (=DSM 44701T), isolated from a smear-ripened cheese.</title>
        <authorList>
            <consortium name="US DOE Joint Genome Institute (JGI-PGF)"/>
            <person name="Walter F."/>
            <person name="Albersmeier A."/>
            <person name="Kalinowski J."/>
            <person name="Ruckert C."/>
        </authorList>
    </citation>
    <scope>NUCLEOTIDE SEQUENCE</scope>
    <source>
        <strain evidence="2">KCTC 42651</strain>
    </source>
</reference>
<keyword evidence="3" id="KW-1185">Reference proteome</keyword>
<dbReference type="EMBL" id="BMZS01000001">
    <property type="protein sequence ID" value="GHD41212.1"/>
    <property type="molecule type" value="Genomic_DNA"/>
</dbReference>
<evidence type="ECO:0000259" key="1">
    <source>
        <dbReference type="PROSITE" id="PS50263"/>
    </source>
</evidence>
<dbReference type="AlphaFoldDB" id="A0A918XN78"/>
<protein>
    <submittedName>
        <fullName evidence="2">Amidohydrolase</fullName>
    </submittedName>
</protein>